<keyword evidence="5 7" id="KW-1133">Transmembrane helix</keyword>
<comment type="subcellular location">
    <subcellularLocation>
        <location evidence="1">Cell membrane</location>
        <topology evidence="1">Multi-pass membrane protein</topology>
    </subcellularLocation>
</comment>
<evidence type="ECO:0000259" key="8">
    <source>
        <dbReference type="Pfam" id="PF03458"/>
    </source>
</evidence>
<evidence type="ECO:0000256" key="3">
    <source>
        <dbReference type="ARBA" id="ARBA00022475"/>
    </source>
</evidence>
<organism evidence="9 10">
    <name type="scientific">Desulfoluna butyratoxydans</name>
    <dbReference type="NCBI Taxonomy" id="231438"/>
    <lineage>
        <taxon>Bacteria</taxon>
        <taxon>Pseudomonadati</taxon>
        <taxon>Thermodesulfobacteriota</taxon>
        <taxon>Desulfobacteria</taxon>
        <taxon>Desulfobacterales</taxon>
        <taxon>Desulfolunaceae</taxon>
        <taxon>Desulfoluna</taxon>
    </lineage>
</organism>
<dbReference type="Pfam" id="PF03458">
    <property type="entry name" value="Gly_transporter"/>
    <property type="match status" value="2"/>
</dbReference>
<feature type="transmembrane region" description="Helical" evidence="7">
    <location>
        <begin position="148"/>
        <end position="168"/>
    </location>
</feature>
<dbReference type="RefSeq" id="WP_180142414.1">
    <property type="nucleotide sequence ID" value="NZ_CAADHO010000006.1"/>
</dbReference>
<keyword evidence="3" id="KW-1003">Cell membrane</keyword>
<dbReference type="PANTHER" id="PTHR30506">
    <property type="entry name" value="INNER MEMBRANE PROTEIN"/>
    <property type="match status" value="1"/>
</dbReference>
<evidence type="ECO:0000256" key="4">
    <source>
        <dbReference type="ARBA" id="ARBA00022692"/>
    </source>
</evidence>
<comment type="similarity">
    <text evidence="2">Belongs to the UPF0126 family.</text>
</comment>
<evidence type="ECO:0000256" key="5">
    <source>
        <dbReference type="ARBA" id="ARBA00022989"/>
    </source>
</evidence>
<keyword evidence="10" id="KW-1185">Reference proteome</keyword>
<feature type="domain" description="Glycine transporter" evidence="8">
    <location>
        <begin position="91"/>
        <end position="163"/>
    </location>
</feature>
<dbReference type="PANTHER" id="PTHR30506:SF3">
    <property type="entry name" value="UPF0126 INNER MEMBRANE PROTEIN YADS-RELATED"/>
    <property type="match status" value="1"/>
</dbReference>
<dbReference type="EMBL" id="CAADHO010000006">
    <property type="protein sequence ID" value="VFQ45613.1"/>
    <property type="molecule type" value="Genomic_DNA"/>
</dbReference>
<reference evidence="9 10" key="1">
    <citation type="submission" date="2019-03" db="EMBL/GenBank/DDBJ databases">
        <authorList>
            <person name="Nijsse B."/>
        </authorList>
    </citation>
    <scope>NUCLEOTIDE SEQUENCE [LARGE SCALE GENOMIC DNA]</scope>
    <source>
        <strain evidence="9">Desulfoluna butyratoxydans MSL71</strain>
    </source>
</reference>
<keyword evidence="6 7" id="KW-0472">Membrane</keyword>
<evidence type="ECO:0000256" key="2">
    <source>
        <dbReference type="ARBA" id="ARBA00008193"/>
    </source>
</evidence>
<keyword evidence="4 7" id="KW-0812">Transmembrane</keyword>
<dbReference type="AlphaFoldDB" id="A0A4U8YW26"/>
<dbReference type="Proteomes" id="UP000507962">
    <property type="component" value="Unassembled WGS sequence"/>
</dbReference>
<dbReference type="GO" id="GO:0005886">
    <property type="term" value="C:plasma membrane"/>
    <property type="evidence" value="ECO:0007669"/>
    <property type="project" value="UniProtKB-SubCell"/>
</dbReference>
<feature type="domain" description="Glycine transporter" evidence="8">
    <location>
        <begin position="6"/>
        <end position="79"/>
    </location>
</feature>
<evidence type="ECO:0000313" key="9">
    <source>
        <dbReference type="EMBL" id="VFQ45613.1"/>
    </source>
</evidence>
<evidence type="ECO:0000256" key="1">
    <source>
        <dbReference type="ARBA" id="ARBA00004651"/>
    </source>
</evidence>
<evidence type="ECO:0000256" key="6">
    <source>
        <dbReference type="ARBA" id="ARBA00023136"/>
    </source>
</evidence>
<feature type="transmembrane region" description="Helical" evidence="7">
    <location>
        <begin position="6"/>
        <end position="22"/>
    </location>
</feature>
<feature type="transmembrane region" description="Helical" evidence="7">
    <location>
        <begin position="29"/>
        <end position="51"/>
    </location>
</feature>
<feature type="transmembrane region" description="Helical" evidence="7">
    <location>
        <begin position="63"/>
        <end position="81"/>
    </location>
</feature>
<evidence type="ECO:0000313" key="10">
    <source>
        <dbReference type="Proteomes" id="UP000507962"/>
    </source>
</evidence>
<accession>A0A4U8YW26</accession>
<proteinExistence type="inferred from homology"/>
<name>A0A4U8YW26_9BACT</name>
<evidence type="ECO:0000256" key="7">
    <source>
        <dbReference type="SAM" id="Phobius"/>
    </source>
</evidence>
<dbReference type="InterPro" id="IPR005115">
    <property type="entry name" value="Gly_transporter"/>
</dbReference>
<sequence length="205" mass="22299">MIIYLIGMMGIAAFSVTGVVAAGKKDMDLFSIILLGVVTALGGGTIRDILMDANPIFWIGDETYLWVSVAAALIAFFFIRFVSNTYTLFLYADSFGMCLFTITAAEKALSLGFSYPVAVLMGLTTGIAGGMIRDILTGKMPLLLGREFYATPALLGASLFCLLLHLAPDHALNRYYGLALAFGLRCASIHWDLYYPRFLLYKGNA</sequence>
<gene>
    <name evidence="9" type="ORF">MSL71_32740</name>
</gene>
<feature type="transmembrane region" description="Helical" evidence="7">
    <location>
        <begin position="117"/>
        <end position="136"/>
    </location>
</feature>
<protein>
    <submittedName>
        <fullName evidence="9">Uncharacterized domain upf0126</fullName>
    </submittedName>
</protein>